<evidence type="ECO:0000313" key="2">
    <source>
        <dbReference type="EMBL" id="CAF1140621.1"/>
    </source>
</evidence>
<comment type="caution">
    <text evidence="2">The sequence shown here is derived from an EMBL/GenBank/DDBJ whole genome shotgun (WGS) entry which is preliminary data.</text>
</comment>
<dbReference type="AlphaFoldDB" id="A0A8S2E5S3"/>
<dbReference type="EMBL" id="CAJNOK010011456">
    <property type="protein sequence ID" value="CAF1140621.1"/>
    <property type="molecule type" value="Genomic_DNA"/>
</dbReference>
<evidence type="ECO:0000313" key="4">
    <source>
        <dbReference type="Proteomes" id="UP000677228"/>
    </source>
</evidence>
<accession>A0A8S2E5S3</accession>
<sequence>MISLILEVASDAQQHGNIVRLPCGSALPKGGTVTPLTAAQLRYLTDKFFGGVNNKRRRIRGQIRSFFSRLKLQQAKQPSSAKTTTNASSPSPAEIDDEEKEFEDDQTYVEAGERAKLRDAVGLLRHSSRQLAERERAISSNERLVESSHDVSRKRPAPKKK</sequence>
<gene>
    <name evidence="2" type="ORF">OVA965_LOCUS21108</name>
    <name evidence="3" type="ORF">TMI583_LOCUS21682</name>
</gene>
<evidence type="ECO:0000313" key="3">
    <source>
        <dbReference type="EMBL" id="CAF3935306.1"/>
    </source>
</evidence>
<protein>
    <submittedName>
        <fullName evidence="2">Uncharacterized protein</fullName>
    </submittedName>
</protein>
<organism evidence="2 4">
    <name type="scientific">Didymodactylos carnosus</name>
    <dbReference type="NCBI Taxonomy" id="1234261"/>
    <lineage>
        <taxon>Eukaryota</taxon>
        <taxon>Metazoa</taxon>
        <taxon>Spiralia</taxon>
        <taxon>Gnathifera</taxon>
        <taxon>Rotifera</taxon>
        <taxon>Eurotatoria</taxon>
        <taxon>Bdelloidea</taxon>
        <taxon>Philodinida</taxon>
        <taxon>Philodinidae</taxon>
        <taxon>Didymodactylos</taxon>
    </lineage>
</organism>
<dbReference type="EMBL" id="CAJOBA010026280">
    <property type="protein sequence ID" value="CAF3935306.1"/>
    <property type="molecule type" value="Genomic_DNA"/>
</dbReference>
<feature type="compositionally biased region" description="Polar residues" evidence="1">
    <location>
        <begin position="74"/>
        <end position="91"/>
    </location>
</feature>
<dbReference type="Proteomes" id="UP000682733">
    <property type="component" value="Unassembled WGS sequence"/>
</dbReference>
<feature type="region of interest" description="Disordered" evidence="1">
    <location>
        <begin position="71"/>
        <end position="106"/>
    </location>
</feature>
<evidence type="ECO:0000256" key="1">
    <source>
        <dbReference type="SAM" id="MobiDB-lite"/>
    </source>
</evidence>
<feature type="compositionally biased region" description="Acidic residues" evidence="1">
    <location>
        <begin position="94"/>
        <end position="106"/>
    </location>
</feature>
<feature type="compositionally biased region" description="Basic and acidic residues" evidence="1">
    <location>
        <begin position="131"/>
        <end position="153"/>
    </location>
</feature>
<name>A0A8S2E5S3_9BILA</name>
<proteinExistence type="predicted"/>
<dbReference type="Proteomes" id="UP000677228">
    <property type="component" value="Unassembled WGS sequence"/>
</dbReference>
<reference evidence="2" key="1">
    <citation type="submission" date="2021-02" db="EMBL/GenBank/DDBJ databases">
        <authorList>
            <person name="Nowell W R."/>
        </authorList>
    </citation>
    <scope>NUCLEOTIDE SEQUENCE</scope>
</reference>
<feature type="region of interest" description="Disordered" evidence="1">
    <location>
        <begin position="127"/>
        <end position="161"/>
    </location>
</feature>